<feature type="domain" description="Methyltransferase small" evidence="1">
    <location>
        <begin position="37"/>
        <end position="130"/>
    </location>
</feature>
<dbReference type="GO" id="GO:0032259">
    <property type="term" value="P:methylation"/>
    <property type="evidence" value="ECO:0007669"/>
    <property type="project" value="InterPro"/>
</dbReference>
<dbReference type="RefSeq" id="WP_366923404.1">
    <property type="nucleotide sequence ID" value="NZ_CP121694.1"/>
</dbReference>
<dbReference type="CDD" id="cd02440">
    <property type="entry name" value="AdoMet_MTases"/>
    <property type="match status" value="1"/>
</dbReference>
<evidence type="ECO:0000313" key="2">
    <source>
        <dbReference type="EMBL" id="WRO20510.1"/>
    </source>
</evidence>
<evidence type="ECO:0000313" key="3">
    <source>
        <dbReference type="Proteomes" id="UP001329915"/>
    </source>
</evidence>
<dbReference type="InterPro" id="IPR029063">
    <property type="entry name" value="SAM-dependent_MTases_sf"/>
</dbReference>
<dbReference type="SUPFAM" id="SSF53335">
    <property type="entry name" value="S-adenosyl-L-methionine-dependent methyltransferases"/>
    <property type="match status" value="1"/>
</dbReference>
<organism evidence="2 3">
    <name type="scientific">Metallumcola ferriviriculae</name>
    <dbReference type="NCBI Taxonomy" id="3039180"/>
    <lineage>
        <taxon>Bacteria</taxon>
        <taxon>Bacillati</taxon>
        <taxon>Bacillota</taxon>
        <taxon>Clostridia</taxon>
        <taxon>Neomoorellales</taxon>
        <taxon>Desulfitibacteraceae</taxon>
        <taxon>Metallumcola</taxon>
    </lineage>
</organism>
<dbReference type="AlphaFoldDB" id="A0AAU0UK17"/>
<dbReference type="PANTHER" id="PTHR47739">
    <property type="entry name" value="TRNA1(VAL) (ADENINE(37)-N6)-METHYLTRANSFERASE"/>
    <property type="match status" value="1"/>
</dbReference>
<dbReference type="InterPro" id="IPR002052">
    <property type="entry name" value="DNA_methylase_N6_adenine_CS"/>
</dbReference>
<dbReference type="InterPro" id="IPR007848">
    <property type="entry name" value="Small_mtfrase_dom"/>
</dbReference>
<accession>A0AAU0UK17</accession>
<dbReference type="GO" id="GO:0008170">
    <property type="term" value="F:N-methyltransferase activity"/>
    <property type="evidence" value="ECO:0007669"/>
    <property type="project" value="UniProtKB-ARBA"/>
</dbReference>
<dbReference type="GO" id="GO:0003676">
    <property type="term" value="F:nucleic acid binding"/>
    <property type="evidence" value="ECO:0007669"/>
    <property type="project" value="InterPro"/>
</dbReference>
<dbReference type="InterPro" id="IPR050210">
    <property type="entry name" value="tRNA_Adenine-N(6)_MTase"/>
</dbReference>
<proteinExistence type="predicted"/>
<dbReference type="Gene3D" id="3.40.50.150">
    <property type="entry name" value="Vaccinia Virus protein VP39"/>
    <property type="match status" value="1"/>
</dbReference>
<gene>
    <name evidence="2" type="ORF">MFMK1_000281</name>
</gene>
<dbReference type="GO" id="GO:0008757">
    <property type="term" value="F:S-adenosylmethionine-dependent methyltransferase activity"/>
    <property type="evidence" value="ECO:0007669"/>
    <property type="project" value="UniProtKB-ARBA"/>
</dbReference>
<dbReference type="PROSITE" id="PS00092">
    <property type="entry name" value="N6_MTASE"/>
    <property type="match status" value="1"/>
</dbReference>
<evidence type="ECO:0000259" key="1">
    <source>
        <dbReference type="Pfam" id="PF05175"/>
    </source>
</evidence>
<protein>
    <submittedName>
        <fullName evidence="2">tRNA1(Val) (Adenine(37)-N6)-methyltransferase</fullName>
    </submittedName>
</protein>
<dbReference type="KEGG" id="dbc:MFMK1_000281"/>
<dbReference type="EMBL" id="CP121694">
    <property type="protein sequence ID" value="WRO20510.1"/>
    <property type="molecule type" value="Genomic_DNA"/>
</dbReference>
<sequence length="249" mass="27596">MADRVMGKSDLTLDDLILKKRKLWQPRKGYRMGLDAVLLSAFAAPEPGDLVADLGCGVGAVPLLLTARVPETKVYGVEIQAEMADLAKKNVRLNNLSSQVFIEQGDLTAIEEKWGLGHFDIVVSNPPYRIVGTGGRSPSMQRSIATEEISCALPQVVRAAARLVKPAGRVALVYKQERLSELISEFVNNRLRPVRLRFVHSQLEKPAELLLLEGEKQVNKRLVVEKPLIVYNDDGQYTAEMVEIFYGGD</sequence>
<dbReference type="Pfam" id="PF05175">
    <property type="entry name" value="MTS"/>
    <property type="match status" value="1"/>
</dbReference>
<dbReference type="Proteomes" id="UP001329915">
    <property type="component" value="Chromosome"/>
</dbReference>
<keyword evidence="3" id="KW-1185">Reference proteome</keyword>
<dbReference type="PANTHER" id="PTHR47739:SF1">
    <property type="entry name" value="TRNA1(VAL) (ADENINE(37)-N6)-METHYLTRANSFERASE"/>
    <property type="match status" value="1"/>
</dbReference>
<reference evidence="2 3" key="1">
    <citation type="submission" date="2023-04" db="EMBL/GenBank/DDBJ databases">
        <authorList>
            <person name="Hsu D."/>
        </authorList>
    </citation>
    <scope>NUCLEOTIDE SEQUENCE [LARGE SCALE GENOMIC DNA]</scope>
    <source>
        <strain evidence="2 3">MK1</strain>
    </source>
</reference>
<name>A0AAU0UK17_9FIRM</name>